<comment type="caution">
    <text evidence="1">The sequence shown here is derived from an EMBL/GenBank/DDBJ whole genome shotgun (WGS) entry which is preliminary data.</text>
</comment>
<proteinExistence type="predicted"/>
<gene>
    <name evidence="1" type="ORF">A3E36_04065</name>
</gene>
<evidence type="ECO:0000313" key="1">
    <source>
        <dbReference type="EMBL" id="OGY36720.1"/>
    </source>
</evidence>
<dbReference type="AlphaFoldDB" id="A0A1G1XAV6"/>
<protein>
    <submittedName>
        <fullName evidence="1">Uncharacterized protein</fullName>
    </submittedName>
</protein>
<reference evidence="1 2" key="1">
    <citation type="journal article" date="2016" name="Nat. Commun.">
        <title>Thousands of microbial genomes shed light on interconnected biogeochemical processes in an aquifer system.</title>
        <authorList>
            <person name="Anantharaman K."/>
            <person name="Brown C.T."/>
            <person name="Hug L.A."/>
            <person name="Sharon I."/>
            <person name="Castelle C.J."/>
            <person name="Probst A.J."/>
            <person name="Thomas B.C."/>
            <person name="Singh A."/>
            <person name="Wilkins M.J."/>
            <person name="Karaoz U."/>
            <person name="Brodie E.L."/>
            <person name="Williams K.H."/>
            <person name="Hubbard S.S."/>
            <person name="Banfield J.F."/>
        </authorList>
    </citation>
    <scope>NUCLEOTIDE SEQUENCE [LARGE SCALE GENOMIC DNA]</scope>
</reference>
<evidence type="ECO:0000313" key="2">
    <source>
        <dbReference type="Proteomes" id="UP000177941"/>
    </source>
</evidence>
<sequence>MEHGASSLAMLAIIGISVCVAALNPSVLARPVLTVASDHTPTVNFHTPILREGLALPQHITGDTTVGPEQGTILINALITITPNATLTIKPGTTIAVSEFGGISVFGNLHAVGTATKPITFITNEQHEANRHWVGILLQDASFAEMRYVSIHHASPAMSCSPGAKAILSHIIFECQDIQSGAK</sequence>
<organism evidence="1 2">
    <name type="scientific">Candidatus Andersenbacteria bacterium RIFCSPHIGHO2_12_FULL_45_11b</name>
    <dbReference type="NCBI Taxonomy" id="1797282"/>
    <lineage>
        <taxon>Bacteria</taxon>
        <taxon>Candidatus Anderseniibacteriota</taxon>
    </lineage>
</organism>
<name>A0A1G1XAV6_9BACT</name>
<dbReference type="Proteomes" id="UP000177941">
    <property type="component" value="Unassembled WGS sequence"/>
</dbReference>
<accession>A0A1G1XAV6</accession>
<dbReference type="EMBL" id="MHHS01000030">
    <property type="protein sequence ID" value="OGY36720.1"/>
    <property type="molecule type" value="Genomic_DNA"/>
</dbReference>